<dbReference type="PANTHER" id="PTHR34130">
    <property type="entry name" value="OS08G0243800 PROTEIN"/>
    <property type="match status" value="1"/>
</dbReference>
<protein>
    <submittedName>
        <fullName evidence="2">Uncharacterized protein</fullName>
    </submittedName>
</protein>
<comment type="caution">
    <text evidence="2">The sequence shown here is derived from an EMBL/GenBank/DDBJ whole genome shotgun (WGS) entry which is preliminary data.</text>
</comment>
<evidence type="ECO:0000313" key="3">
    <source>
        <dbReference type="Proteomes" id="UP000245207"/>
    </source>
</evidence>
<dbReference type="PANTHER" id="PTHR34130:SF5">
    <property type="entry name" value="OS08G0243800 PROTEIN"/>
    <property type="match status" value="1"/>
</dbReference>
<name>A0A2U1QDF0_ARTAN</name>
<dbReference type="AlphaFoldDB" id="A0A2U1QDF0"/>
<dbReference type="OrthoDB" id="1576948at2759"/>
<evidence type="ECO:0000313" key="2">
    <source>
        <dbReference type="EMBL" id="PWA95997.1"/>
    </source>
</evidence>
<accession>A0A2U1QDF0</accession>
<dbReference type="Proteomes" id="UP000245207">
    <property type="component" value="Unassembled WGS sequence"/>
</dbReference>
<gene>
    <name evidence="2" type="ORF">CTI12_AA029610</name>
</gene>
<feature type="region of interest" description="Disordered" evidence="1">
    <location>
        <begin position="144"/>
        <end position="171"/>
    </location>
</feature>
<feature type="region of interest" description="Disordered" evidence="1">
    <location>
        <begin position="97"/>
        <end position="116"/>
    </location>
</feature>
<sequence>MQGHDIIDDIEETLSLSNFHMEDENHSSFSSSSSSDQDFLGFFSEECSRDTSFVNMPENIVFCGKVVSFGQPIRKPGTKRQTNPLLRSNSDSFRYMGLKTTPRPSTLRSKSLPKDSTKSFPCKSRFMVFMFGSRSSKFPTKVDMSDIKSRKLRQQRATADRDNEANGGRKSGNKGWWRVVDVLGCGGGYERDTVGVI</sequence>
<proteinExistence type="predicted"/>
<dbReference type="EMBL" id="PKPP01000206">
    <property type="protein sequence ID" value="PWA95997.1"/>
    <property type="molecule type" value="Genomic_DNA"/>
</dbReference>
<keyword evidence="3" id="KW-1185">Reference proteome</keyword>
<evidence type="ECO:0000256" key="1">
    <source>
        <dbReference type="SAM" id="MobiDB-lite"/>
    </source>
</evidence>
<reference evidence="2 3" key="1">
    <citation type="journal article" date="2018" name="Mol. Plant">
        <title>The genome of Artemisia annua provides insight into the evolution of Asteraceae family and artemisinin biosynthesis.</title>
        <authorList>
            <person name="Shen Q."/>
            <person name="Zhang L."/>
            <person name="Liao Z."/>
            <person name="Wang S."/>
            <person name="Yan T."/>
            <person name="Shi P."/>
            <person name="Liu M."/>
            <person name="Fu X."/>
            <person name="Pan Q."/>
            <person name="Wang Y."/>
            <person name="Lv Z."/>
            <person name="Lu X."/>
            <person name="Zhang F."/>
            <person name="Jiang W."/>
            <person name="Ma Y."/>
            <person name="Chen M."/>
            <person name="Hao X."/>
            <person name="Li L."/>
            <person name="Tang Y."/>
            <person name="Lv G."/>
            <person name="Zhou Y."/>
            <person name="Sun X."/>
            <person name="Brodelius P.E."/>
            <person name="Rose J.K.C."/>
            <person name="Tang K."/>
        </authorList>
    </citation>
    <scope>NUCLEOTIDE SEQUENCE [LARGE SCALE GENOMIC DNA]</scope>
    <source>
        <strain evidence="3">cv. Huhao1</strain>
        <tissue evidence="2">Leaf</tissue>
    </source>
</reference>
<organism evidence="2 3">
    <name type="scientific">Artemisia annua</name>
    <name type="common">Sweet wormwood</name>
    <dbReference type="NCBI Taxonomy" id="35608"/>
    <lineage>
        <taxon>Eukaryota</taxon>
        <taxon>Viridiplantae</taxon>
        <taxon>Streptophyta</taxon>
        <taxon>Embryophyta</taxon>
        <taxon>Tracheophyta</taxon>
        <taxon>Spermatophyta</taxon>
        <taxon>Magnoliopsida</taxon>
        <taxon>eudicotyledons</taxon>
        <taxon>Gunneridae</taxon>
        <taxon>Pentapetalae</taxon>
        <taxon>asterids</taxon>
        <taxon>campanulids</taxon>
        <taxon>Asterales</taxon>
        <taxon>Asteraceae</taxon>
        <taxon>Asteroideae</taxon>
        <taxon>Anthemideae</taxon>
        <taxon>Artemisiinae</taxon>
        <taxon>Artemisia</taxon>
    </lineage>
</organism>